<gene>
    <name evidence="3" type="primary">mqnD</name>
</gene>
<dbReference type="EMBL" id="KF900449">
    <property type="protein sequence ID" value="AIE95376.1"/>
    <property type="molecule type" value="Genomic_DNA"/>
</dbReference>
<organism evidence="4">
    <name type="scientific">uncultured marine group II/III euryarchaeote AD1000_65_C10</name>
    <dbReference type="NCBI Taxonomy" id="1457794"/>
    <lineage>
        <taxon>Archaea</taxon>
        <taxon>Methanobacteriati</taxon>
        <taxon>Methanobacteriota</taxon>
        <taxon>environmental samples</taxon>
    </lineage>
</organism>
<dbReference type="InterPro" id="IPR003773">
    <property type="entry name" value="Menaquinone_biosynth"/>
</dbReference>
<dbReference type="HAMAP" id="MF_00996">
    <property type="entry name" value="MqnD"/>
    <property type="match status" value="1"/>
</dbReference>
<protein>
    <recommendedName>
        <fullName evidence="3">1,4-dihydroxy-6-naphtoate synthase</fullName>
        <ecNumber evidence="3">4.1.99.29</ecNumber>
    </recommendedName>
    <alternativeName>
        <fullName evidence="3">Menaquinone biosynthetic enzyme MqnD</fullName>
    </alternativeName>
</protein>
<evidence type="ECO:0000256" key="1">
    <source>
        <dbReference type="ARBA" id="ARBA00022428"/>
    </source>
</evidence>
<dbReference type="PANTHER" id="PTHR37167">
    <property type="entry name" value="1,4-DIHYDROXY-6-NAPHTOATE SYNTHASE"/>
    <property type="match status" value="1"/>
</dbReference>
<comment type="catalytic activity">
    <reaction evidence="3">
        <text>cyclic dehypoxanthinylfutalosinate = 1,4-dihydroxy-6-naphthoate + dihydroxyacetone</text>
        <dbReference type="Rhea" id="RHEA:33087"/>
        <dbReference type="ChEBI" id="CHEBI:16016"/>
        <dbReference type="ChEBI" id="CHEBI:64254"/>
        <dbReference type="ChEBI" id="CHEBI:64270"/>
        <dbReference type="EC" id="4.1.99.29"/>
    </reaction>
</comment>
<dbReference type="UniPathway" id="UPA00079"/>
<comment type="similarity">
    <text evidence="3">Belongs to the MqnA/MqnD family. MqnD subfamily.</text>
</comment>
<keyword evidence="2 3" id="KW-0456">Lyase</keyword>
<dbReference type="CDD" id="cd13636">
    <property type="entry name" value="PBP2_Af1704"/>
    <property type="match status" value="1"/>
</dbReference>
<feature type="active site" description="Proton acceptor" evidence="3">
    <location>
        <position position="207"/>
    </location>
</feature>
<dbReference type="Pfam" id="PF02621">
    <property type="entry name" value="VitK2_biosynth"/>
    <property type="match status" value="1"/>
</dbReference>
<dbReference type="GO" id="GO:0016830">
    <property type="term" value="F:carbon-carbon lyase activity"/>
    <property type="evidence" value="ECO:0007669"/>
    <property type="project" value="UniProtKB-UniRule"/>
</dbReference>
<evidence type="ECO:0000256" key="2">
    <source>
        <dbReference type="ARBA" id="ARBA00023239"/>
    </source>
</evidence>
<comment type="caution">
    <text evidence="3">Lacks conserved residue(s) required for the propagation of feature annotation.</text>
</comment>
<sequence length="340" mass="37566">MVRFLPDEFLILRHLACYHSNIGGGSKSLSLSIKGFKISINSSIKFTTKLMSRQHMSNGERVVRVGHSPDPDDAFMFHALTTGIIDTPGFKFEHVLLDIETLNKKAIAEEYEVSAVSIHAFPEISDKYSLMNCGASMGEGYGPMLVSSSSMTLEEACSKPIAIPGLKTSAHLALKMAVGNVETVIVPFDEIMPRIQNGEFASGVIIHEGQLTWESHGMNLILDLGVWWNEKTNGLPLPLGGNVVRKDLGPQLCEQITDWVKQSIEVAILNPDEALEFARQWGRGIDEETNSKFVQMYVNSRTIDFGDDGRESIVKFLTEGKDIGMINKDFDPKSIEFIGA</sequence>
<dbReference type="GO" id="GO:0009234">
    <property type="term" value="P:menaquinone biosynthetic process"/>
    <property type="evidence" value="ECO:0007669"/>
    <property type="project" value="UniProtKB-UniRule"/>
</dbReference>
<dbReference type="SUPFAM" id="SSF53850">
    <property type="entry name" value="Periplasmic binding protein-like II"/>
    <property type="match status" value="1"/>
</dbReference>
<evidence type="ECO:0000256" key="3">
    <source>
        <dbReference type="HAMAP-Rule" id="MF_00996"/>
    </source>
</evidence>
<dbReference type="EC" id="4.1.99.29" evidence="3"/>
<comment type="pathway">
    <text evidence="3">Quinol/quinone metabolism; menaquinone biosynthesis.</text>
</comment>
<accession>A0A075G0S4</accession>
<dbReference type="Gene3D" id="3.40.190.10">
    <property type="entry name" value="Periplasmic binding protein-like II"/>
    <property type="match status" value="2"/>
</dbReference>
<reference evidence="4" key="1">
    <citation type="journal article" date="2014" name="Genome Biol. Evol.">
        <title>Pangenome evidence for extensive interdomain horizontal transfer affecting lineage core and shell genes in uncultured planktonic thaumarchaeota and euryarchaeota.</title>
        <authorList>
            <person name="Deschamps P."/>
            <person name="Zivanovic Y."/>
            <person name="Moreira D."/>
            <person name="Rodriguez-Valera F."/>
            <person name="Lopez-Garcia P."/>
        </authorList>
    </citation>
    <scope>NUCLEOTIDE SEQUENCE</scope>
</reference>
<evidence type="ECO:0000313" key="4">
    <source>
        <dbReference type="EMBL" id="AIE95376.1"/>
    </source>
</evidence>
<comment type="function">
    <text evidence="3">Catalyzes the conversion of cyclic dehypoxanthine futalosine (cyclic DHFL) into 1,4-dihydroxy-6-naphthoate, a step in the biosynthesis of menaquinone (MK, vitamin K2).</text>
</comment>
<proteinExistence type="inferred from homology"/>
<dbReference type="InterPro" id="IPR030869">
    <property type="entry name" value="MqnD"/>
</dbReference>
<feature type="binding site" evidence="3">
    <location>
        <begin position="169"/>
        <end position="170"/>
    </location>
    <ligand>
        <name>substrate</name>
    </ligand>
</feature>
<dbReference type="AlphaFoldDB" id="A0A075G0S4"/>
<dbReference type="PANTHER" id="PTHR37167:SF1">
    <property type="entry name" value="1,4-DIHYDROXY-6-NAPHTOATE SYNTHASE"/>
    <property type="match status" value="1"/>
</dbReference>
<name>A0A075G0S4_9EURY</name>
<keyword evidence="1 3" id="KW-0474">Menaquinone biosynthesis</keyword>